<feature type="transmembrane region" description="Helical" evidence="5">
    <location>
        <begin position="12"/>
        <end position="35"/>
    </location>
</feature>
<evidence type="ECO:0000256" key="2">
    <source>
        <dbReference type="ARBA" id="ARBA00022692"/>
    </source>
</evidence>
<dbReference type="InterPro" id="IPR000515">
    <property type="entry name" value="MetI-like"/>
</dbReference>
<evidence type="ECO:0000259" key="6">
    <source>
        <dbReference type="PROSITE" id="PS50928"/>
    </source>
</evidence>
<sequence>MSSIMLPLFLPAGMVIGGLERAMIAIVLFTAAYIAEVFRGGLQLVPRGQFEAASSLGLGYWKTTFLIVLPQAFRIVIPPLVNTFIEVFKDTTLVIIVGLFDLLNTTRTAVLDITWRPYYAEAYLFAGLIYFFFCFYMSHISLLIERRLAKSTRH</sequence>
<dbReference type="Pfam" id="PF00528">
    <property type="entry name" value="BPD_transp_1"/>
    <property type="match status" value="1"/>
</dbReference>
<keyword evidence="3 5" id="KW-1133">Transmembrane helix</keyword>
<dbReference type="PANTHER" id="PTHR30614">
    <property type="entry name" value="MEMBRANE COMPONENT OF AMINO ACID ABC TRANSPORTER"/>
    <property type="match status" value="1"/>
</dbReference>
<feature type="domain" description="ABC transmembrane type-1" evidence="6">
    <location>
        <begin position="1"/>
        <end position="141"/>
    </location>
</feature>
<organism evidence="7 8">
    <name type="scientific">Rhizobium leucaenae</name>
    <dbReference type="NCBI Taxonomy" id="29450"/>
    <lineage>
        <taxon>Bacteria</taxon>
        <taxon>Pseudomonadati</taxon>
        <taxon>Pseudomonadota</taxon>
        <taxon>Alphaproteobacteria</taxon>
        <taxon>Hyphomicrobiales</taxon>
        <taxon>Rhizobiaceae</taxon>
        <taxon>Rhizobium/Agrobacterium group</taxon>
        <taxon>Rhizobium</taxon>
    </lineage>
</organism>
<name>A0A7W6ZZS9_9HYPH</name>
<evidence type="ECO:0000313" key="8">
    <source>
        <dbReference type="Proteomes" id="UP000543836"/>
    </source>
</evidence>
<comment type="subcellular location">
    <subcellularLocation>
        <location evidence="1 5">Cell membrane</location>
        <topology evidence="1 5">Multi-pass membrane protein</topology>
    </subcellularLocation>
</comment>
<keyword evidence="2 5" id="KW-0812">Transmembrane</keyword>
<dbReference type="CDD" id="cd06261">
    <property type="entry name" value="TM_PBP2"/>
    <property type="match status" value="1"/>
</dbReference>
<dbReference type="GO" id="GO:0006865">
    <property type="term" value="P:amino acid transport"/>
    <property type="evidence" value="ECO:0007669"/>
    <property type="project" value="TreeGrafter"/>
</dbReference>
<comment type="caution">
    <text evidence="7">The sequence shown here is derived from an EMBL/GenBank/DDBJ whole genome shotgun (WGS) entry which is preliminary data.</text>
</comment>
<proteinExistence type="inferred from homology"/>
<evidence type="ECO:0000256" key="4">
    <source>
        <dbReference type="ARBA" id="ARBA00023136"/>
    </source>
</evidence>
<reference evidence="7 8" key="1">
    <citation type="submission" date="2020-08" db="EMBL/GenBank/DDBJ databases">
        <title>Genomic Encyclopedia of Type Strains, Phase IV (KMG-V): Genome sequencing to study the core and pangenomes of soil and plant-associated prokaryotes.</title>
        <authorList>
            <person name="Whitman W."/>
        </authorList>
    </citation>
    <scope>NUCLEOTIDE SEQUENCE [LARGE SCALE GENOMIC DNA]</scope>
    <source>
        <strain evidence="7 8">SEMIA 492</strain>
    </source>
</reference>
<dbReference type="InterPro" id="IPR035906">
    <property type="entry name" value="MetI-like_sf"/>
</dbReference>
<keyword evidence="4 5" id="KW-0472">Membrane</keyword>
<dbReference type="SUPFAM" id="SSF161098">
    <property type="entry name" value="MetI-like"/>
    <property type="match status" value="1"/>
</dbReference>
<keyword evidence="5" id="KW-0813">Transport</keyword>
<evidence type="ECO:0000256" key="3">
    <source>
        <dbReference type="ARBA" id="ARBA00022989"/>
    </source>
</evidence>
<dbReference type="GO" id="GO:0055085">
    <property type="term" value="P:transmembrane transport"/>
    <property type="evidence" value="ECO:0007669"/>
    <property type="project" value="InterPro"/>
</dbReference>
<dbReference type="InterPro" id="IPR043429">
    <property type="entry name" value="ArtM/GltK/GlnP/TcyL/YhdX-like"/>
</dbReference>
<dbReference type="PANTHER" id="PTHR30614:SF41">
    <property type="entry name" value="INNER MEMBRANE AMINO-ACID ABC TRANSPORTER PERMEASE PROTEIN YHDY"/>
    <property type="match status" value="1"/>
</dbReference>
<dbReference type="EMBL" id="JACIIG010000020">
    <property type="protein sequence ID" value="MBB4571180.1"/>
    <property type="molecule type" value="Genomic_DNA"/>
</dbReference>
<dbReference type="GO" id="GO:0005886">
    <property type="term" value="C:plasma membrane"/>
    <property type="evidence" value="ECO:0007669"/>
    <property type="project" value="UniProtKB-SubCell"/>
</dbReference>
<comment type="similarity">
    <text evidence="5">Belongs to the binding-protein-dependent transport system permease family.</text>
</comment>
<dbReference type="PROSITE" id="PS50928">
    <property type="entry name" value="ABC_TM1"/>
    <property type="match status" value="1"/>
</dbReference>
<dbReference type="AlphaFoldDB" id="A0A7W6ZZS9"/>
<evidence type="ECO:0000256" key="5">
    <source>
        <dbReference type="RuleBase" id="RU363032"/>
    </source>
</evidence>
<feature type="transmembrane region" description="Helical" evidence="5">
    <location>
        <begin position="122"/>
        <end position="144"/>
    </location>
</feature>
<protein>
    <submittedName>
        <fullName evidence="7">General L-amino acid transport system permease protein</fullName>
    </submittedName>
</protein>
<accession>A0A7W6ZZS9</accession>
<dbReference type="Proteomes" id="UP000543836">
    <property type="component" value="Unassembled WGS sequence"/>
</dbReference>
<keyword evidence="8" id="KW-1185">Reference proteome</keyword>
<evidence type="ECO:0000256" key="1">
    <source>
        <dbReference type="ARBA" id="ARBA00004651"/>
    </source>
</evidence>
<dbReference type="Gene3D" id="1.10.3720.10">
    <property type="entry name" value="MetI-like"/>
    <property type="match status" value="1"/>
</dbReference>
<gene>
    <name evidence="7" type="ORF">GGE60_005338</name>
</gene>
<evidence type="ECO:0000313" key="7">
    <source>
        <dbReference type="EMBL" id="MBB4571180.1"/>
    </source>
</evidence>